<dbReference type="InterPro" id="IPR001314">
    <property type="entry name" value="Peptidase_S1A"/>
</dbReference>
<sequence length="431" mass="46123">MRSKNDIALLKLDQEADEQPISLPDSEVRAYLDKADPDKLFRAIGWGLTNQNPDVFAQELRYVDIDYVENSQCPWSVDDTQICAGGQNKDTCRGDSGGPLIAQYKGQLWLMGLTSFGASECGQDEAIGVYTDVSAFKGWIESNINDAGGSIAFIDGDLASVESVGRPSLEVSLVNKSSETNINNVGFRLIAAAGVTVESDEFTCHRESVTSHLCSYNGTLAPSEAAAGTLVLASDSLAGSVVDVSIFPFADQYNAYKRKDKIVSVPFNVDIYDIKISVTQSNLYTGETSGWVRIYNKTGEAIDTLSFENLTDSNLGFSDKGGCGTPCLFGELPMGGQMKVPFTGTVGEDTSALELRIDDAQVGGLASVQYAVLRDRFVISSTEKDQEDQPEDVPGDDESVEKETSSGSSGGGGALGIMFGLFLLLGSRVKK</sequence>
<comment type="caution">
    <text evidence="4">The sequence shown here is derived from an EMBL/GenBank/DDBJ whole genome shotgun (WGS) entry which is preliminary data.</text>
</comment>
<evidence type="ECO:0000313" key="5">
    <source>
        <dbReference type="Proteomes" id="UP000662703"/>
    </source>
</evidence>
<dbReference type="Proteomes" id="UP000662703">
    <property type="component" value="Unassembled WGS sequence"/>
</dbReference>
<dbReference type="PROSITE" id="PS50240">
    <property type="entry name" value="TRYPSIN_DOM"/>
    <property type="match status" value="1"/>
</dbReference>
<dbReference type="CDD" id="cd00190">
    <property type="entry name" value="Tryp_SPc"/>
    <property type="match status" value="1"/>
</dbReference>
<evidence type="ECO:0000313" key="4">
    <source>
        <dbReference type="EMBL" id="MBF5055472.1"/>
    </source>
</evidence>
<evidence type="ECO:0000259" key="3">
    <source>
        <dbReference type="PROSITE" id="PS50240"/>
    </source>
</evidence>
<keyword evidence="5" id="KW-1185">Reference proteome</keyword>
<evidence type="ECO:0000256" key="2">
    <source>
        <dbReference type="SAM" id="MobiDB-lite"/>
    </source>
</evidence>
<feature type="region of interest" description="Disordered" evidence="2">
    <location>
        <begin position="381"/>
        <end position="415"/>
    </location>
</feature>
<dbReference type="InterPro" id="IPR043504">
    <property type="entry name" value="Peptidase_S1_PA_chymotrypsin"/>
</dbReference>
<organism evidence="4 5">
    <name type="scientific">Alloalcanivorax profundimaris</name>
    <dbReference type="NCBI Taxonomy" id="2735259"/>
    <lineage>
        <taxon>Bacteria</taxon>
        <taxon>Pseudomonadati</taxon>
        <taxon>Pseudomonadota</taxon>
        <taxon>Gammaproteobacteria</taxon>
        <taxon>Oceanospirillales</taxon>
        <taxon>Alcanivoracaceae</taxon>
        <taxon>Alloalcanivorax</taxon>
    </lineage>
</organism>
<accession>A0ABS0AMW3</accession>
<dbReference type="EMBL" id="ARXX01000007">
    <property type="protein sequence ID" value="MBF5055472.1"/>
    <property type="molecule type" value="Genomic_DNA"/>
</dbReference>
<proteinExistence type="predicted"/>
<dbReference type="SMART" id="SM00020">
    <property type="entry name" value="Tryp_SPc"/>
    <property type="match status" value="1"/>
</dbReference>
<dbReference type="Gene3D" id="2.40.10.10">
    <property type="entry name" value="Trypsin-like serine proteases"/>
    <property type="match status" value="1"/>
</dbReference>
<dbReference type="InterPro" id="IPR051487">
    <property type="entry name" value="Ser/Thr_Proteases_Immune/Dev"/>
</dbReference>
<feature type="compositionally biased region" description="Acidic residues" evidence="2">
    <location>
        <begin position="385"/>
        <end position="400"/>
    </location>
</feature>
<protein>
    <submittedName>
        <fullName evidence="4">Serine endopeptidase</fullName>
    </submittedName>
</protein>
<name>A0ABS0AMW3_9GAMM</name>
<dbReference type="Pfam" id="PF00089">
    <property type="entry name" value="Trypsin"/>
    <property type="match status" value="1"/>
</dbReference>
<dbReference type="SUPFAM" id="SSF50494">
    <property type="entry name" value="Trypsin-like serine proteases"/>
    <property type="match status" value="1"/>
</dbReference>
<reference evidence="4 5" key="1">
    <citation type="submission" date="2012-09" db="EMBL/GenBank/DDBJ databases">
        <title>Genome Sequence of alkane-degrading Bacterium Alcanivorax sp. 521-1.</title>
        <authorList>
            <person name="Lai Q."/>
            <person name="Shao Z."/>
        </authorList>
    </citation>
    <scope>NUCLEOTIDE SEQUENCE [LARGE SCALE GENOMIC DNA]</scope>
    <source>
        <strain evidence="4 5">521-1</strain>
    </source>
</reference>
<keyword evidence="1" id="KW-1015">Disulfide bond</keyword>
<feature type="domain" description="Peptidase S1" evidence="3">
    <location>
        <begin position="1"/>
        <end position="145"/>
    </location>
</feature>
<evidence type="ECO:0000256" key="1">
    <source>
        <dbReference type="ARBA" id="ARBA00023157"/>
    </source>
</evidence>
<dbReference type="InterPro" id="IPR009003">
    <property type="entry name" value="Peptidase_S1_PA"/>
</dbReference>
<dbReference type="InterPro" id="IPR033116">
    <property type="entry name" value="TRYPSIN_SER"/>
</dbReference>
<dbReference type="InterPro" id="IPR001254">
    <property type="entry name" value="Trypsin_dom"/>
</dbReference>
<dbReference type="PROSITE" id="PS00135">
    <property type="entry name" value="TRYPSIN_SER"/>
    <property type="match status" value="1"/>
</dbReference>
<gene>
    <name evidence="4" type="ORF">Y5W_00766</name>
</gene>
<dbReference type="PANTHER" id="PTHR24256">
    <property type="entry name" value="TRYPTASE-RELATED"/>
    <property type="match status" value="1"/>
</dbReference>
<dbReference type="PRINTS" id="PR00722">
    <property type="entry name" value="CHYMOTRYPSIN"/>
</dbReference>